<keyword evidence="2" id="KW-0732">Signal</keyword>
<dbReference type="Pfam" id="PF01497">
    <property type="entry name" value="Peripla_BP_2"/>
    <property type="match status" value="1"/>
</dbReference>
<feature type="chain" id="PRO_5038931322" evidence="2">
    <location>
        <begin position="23"/>
        <end position="397"/>
    </location>
</feature>
<dbReference type="InterPro" id="IPR002491">
    <property type="entry name" value="ABC_transptr_periplasmic_BD"/>
</dbReference>
<dbReference type="Gene3D" id="3.40.50.1980">
    <property type="entry name" value="Nitrogenase molybdenum iron protein domain"/>
    <property type="match status" value="2"/>
</dbReference>
<reference evidence="4" key="2">
    <citation type="journal article" date="2021" name="PeerJ">
        <title>Extensive microbial diversity within the chicken gut microbiome revealed by metagenomics and culture.</title>
        <authorList>
            <person name="Gilroy R."/>
            <person name="Ravi A."/>
            <person name="Getino M."/>
            <person name="Pursley I."/>
            <person name="Horton D.L."/>
            <person name="Alikhan N.F."/>
            <person name="Baker D."/>
            <person name="Gharbi K."/>
            <person name="Hall N."/>
            <person name="Watson M."/>
            <person name="Adriaenssens E.M."/>
            <person name="Foster-Nyarko E."/>
            <person name="Jarju S."/>
            <person name="Secka A."/>
            <person name="Antonio M."/>
            <person name="Oren A."/>
            <person name="Chaudhuri R.R."/>
            <person name="La Ragione R."/>
            <person name="Hildebrand F."/>
            <person name="Pallen M.J."/>
        </authorList>
    </citation>
    <scope>NUCLEOTIDE SEQUENCE</scope>
    <source>
        <strain evidence="4">ChiGjej1B1-22543</strain>
    </source>
</reference>
<comment type="similarity">
    <text evidence="1">Belongs to the bacterial solute-binding protein 8 family.</text>
</comment>
<organism evidence="4 5">
    <name type="scientific">Candidatus Alloenteromonas pullicola</name>
    <dbReference type="NCBI Taxonomy" id="2840784"/>
    <lineage>
        <taxon>Bacteria</taxon>
        <taxon>Bacillati</taxon>
        <taxon>Bacillota</taxon>
        <taxon>Bacillota incertae sedis</taxon>
        <taxon>Candidatus Alloenteromonas</taxon>
    </lineage>
</organism>
<evidence type="ECO:0000259" key="3">
    <source>
        <dbReference type="PROSITE" id="PS50983"/>
    </source>
</evidence>
<dbReference type="PANTHER" id="PTHR30535:SF34">
    <property type="entry name" value="MOLYBDATE-BINDING PROTEIN MOLA"/>
    <property type="match status" value="1"/>
</dbReference>
<accession>A0A9D1S2W5</accession>
<feature type="domain" description="Fe/B12 periplasmic-binding" evidence="3">
    <location>
        <begin position="50"/>
        <end position="341"/>
    </location>
</feature>
<dbReference type="PROSITE" id="PS51257">
    <property type="entry name" value="PROKAR_LIPOPROTEIN"/>
    <property type="match status" value="1"/>
</dbReference>
<gene>
    <name evidence="4" type="ORF">IAC52_02385</name>
</gene>
<dbReference type="SUPFAM" id="SSF53807">
    <property type="entry name" value="Helical backbone' metal receptor"/>
    <property type="match status" value="1"/>
</dbReference>
<feature type="signal peptide" evidence="2">
    <location>
        <begin position="1"/>
        <end position="22"/>
    </location>
</feature>
<name>A0A9D1S2W5_9FIRM</name>
<sequence length="397" mass="43265">MSKSTLSLLPLALLLCACGGNAGSSSDLGSITITDAIGREVSLAPGKAERIVCIGAGALRLYSYVGDPAKICGVERIEVEQGEGGEFGYLNSPYAIRPYQKVFGHYWQNLPSCGTGGPKAQVVEEEEIFACRPDLIISAYENDLAGMNQLSEDLNVPVVTVSYGKTEAFDPKLLESIQILGKALGKEERAEELVDYINGMEQDLQNRQKGIAAEDKPSVYLACQANYGLKSFGSSSAQYSIFDAAGVKNYLDEKGLVGYQPSVNLEDLVVDGPDKVILDASGLQMLKADYQVAETKQVIESISAVKNGEVYLQMPYNSYYTNLEIAYADAYFAGKVCFPERYKNVDMAQKANEITNMFLGVDFYSNPNRDDDITDVIYGGFAKVEPSLEEFLNERVA</sequence>
<evidence type="ECO:0000256" key="1">
    <source>
        <dbReference type="ARBA" id="ARBA00008814"/>
    </source>
</evidence>
<evidence type="ECO:0000313" key="5">
    <source>
        <dbReference type="Proteomes" id="UP000824070"/>
    </source>
</evidence>
<dbReference type="PANTHER" id="PTHR30535">
    <property type="entry name" value="VITAMIN B12-BINDING PROTEIN"/>
    <property type="match status" value="1"/>
</dbReference>
<dbReference type="InterPro" id="IPR050902">
    <property type="entry name" value="ABC_Transporter_SBP"/>
</dbReference>
<proteinExistence type="inferred from homology"/>
<dbReference type="EMBL" id="DVMV01000015">
    <property type="protein sequence ID" value="HIU45126.1"/>
    <property type="molecule type" value="Genomic_DNA"/>
</dbReference>
<dbReference type="AlphaFoldDB" id="A0A9D1S2W5"/>
<evidence type="ECO:0000313" key="4">
    <source>
        <dbReference type="EMBL" id="HIU45126.1"/>
    </source>
</evidence>
<dbReference type="Proteomes" id="UP000824070">
    <property type="component" value="Unassembled WGS sequence"/>
</dbReference>
<evidence type="ECO:0000256" key="2">
    <source>
        <dbReference type="SAM" id="SignalP"/>
    </source>
</evidence>
<comment type="caution">
    <text evidence="4">The sequence shown here is derived from an EMBL/GenBank/DDBJ whole genome shotgun (WGS) entry which is preliminary data.</text>
</comment>
<protein>
    <submittedName>
        <fullName evidence="4">ABC transporter substrate-binding protein</fullName>
    </submittedName>
</protein>
<dbReference type="PROSITE" id="PS50983">
    <property type="entry name" value="FE_B12_PBP"/>
    <property type="match status" value="1"/>
</dbReference>
<reference evidence="4" key="1">
    <citation type="submission" date="2020-10" db="EMBL/GenBank/DDBJ databases">
        <authorList>
            <person name="Gilroy R."/>
        </authorList>
    </citation>
    <scope>NUCLEOTIDE SEQUENCE</scope>
    <source>
        <strain evidence="4">ChiGjej1B1-22543</strain>
    </source>
</reference>